<dbReference type="Proteomes" id="UP000625551">
    <property type="component" value="Unassembled WGS sequence"/>
</dbReference>
<evidence type="ECO:0000313" key="4">
    <source>
        <dbReference type="Proteomes" id="UP000625551"/>
    </source>
</evidence>
<sequence length="261" mass="28749">MKIKLYQIDAFTEQVFGGNPAAVCILDEWLSDTLMQQIAGENNLAETAFVVKSAENFEIRWFTPTVEVDLCGHATLAAAHVLFHYYNYPTNLINFYSTRSGLLRVTKGSDGLTLDFPTDTFEEVDTPEVLVRAFGKRPEKAFKGKTDYLLLYTAQQDIEAMQPDLGLVATVGGRGVIVSAPGIEVDFVSRFFAPQAGIDEDPVTGSAHTTLTPVWSEKLGKKVLSAQQLSKRRGSLKCEFLGDRVKITGKAVTYLVGEIEI</sequence>
<keyword evidence="2" id="KW-0413">Isomerase</keyword>
<comment type="caution">
    <text evidence="3">The sequence shown here is derived from an EMBL/GenBank/DDBJ whole genome shotgun (WGS) entry which is preliminary data.</text>
</comment>
<dbReference type="Pfam" id="PF02567">
    <property type="entry name" value="PhzC-PhzF"/>
    <property type="match status" value="1"/>
</dbReference>
<comment type="similarity">
    <text evidence="1">Belongs to the PhzF family.</text>
</comment>
<dbReference type="Gene3D" id="3.10.310.10">
    <property type="entry name" value="Diaminopimelate Epimerase, Chain A, domain 1"/>
    <property type="match status" value="2"/>
</dbReference>
<keyword evidence="4" id="KW-1185">Reference proteome</keyword>
<dbReference type="PANTHER" id="PTHR13774">
    <property type="entry name" value="PHENAZINE BIOSYNTHESIS PROTEIN"/>
    <property type="match status" value="1"/>
</dbReference>
<dbReference type="InterPro" id="IPR003719">
    <property type="entry name" value="Phenazine_PhzF-like"/>
</dbReference>
<evidence type="ECO:0000256" key="2">
    <source>
        <dbReference type="ARBA" id="ARBA00023235"/>
    </source>
</evidence>
<accession>A0ABR7XFA4</accession>
<evidence type="ECO:0000313" key="3">
    <source>
        <dbReference type="EMBL" id="MBD1396980.1"/>
    </source>
</evidence>
<dbReference type="PANTHER" id="PTHR13774:SF17">
    <property type="entry name" value="PHENAZINE BIOSYNTHESIS-LIKE DOMAIN-CONTAINING PROTEIN"/>
    <property type="match status" value="1"/>
</dbReference>
<name>A0ABR7XFA4_9BACT</name>
<dbReference type="SUPFAM" id="SSF54506">
    <property type="entry name" value="Diaminopimelate epimerase-like"/>
    <property type="match status" value="1"/>
</dbReference>
<dbReference type="PIRSF" id="PIRSF016184">
    <property type="entry name" value="PhzC_PhzF"/>
    <property type="match status" value="1"/>
</dbReference>
<proteinExistence type="inferred from homology"/>
<dbReference type="RefSeq" id="WP_191183114.1">
    <property type="nucleotide sequence ID" value="NZ_JACXAJ010000002.1"/>
</dbReference>
<dbReference type="EMBL" id="JACXAJ010000002">
    <property type="protein sequence ID" value="MBD1396980.1"/>
    <property type="molecule type" value="Genomic_DNA"/>
</dbReference>
<reference evidence="3 4" key="1">
    <citation type="submission" date="2020-09" db="EMBL/GenBank/DDBJ databases">
        <title>Genome sequencing and assembly of Pontibacter sp.</title>
        <authorList>
            <person name="Chhetri G."/>
        </authorList>
    </citation>
    <scope>NUCLEOTIDE SEQUENCE [LARGE SCALE GENOMIC DNA]</scope>
    <source>
        <strain evidence="3 4">JH31</strain>
    </source>
</reference>
<organism evidence="3 4">
    <name type="scientific">Pontibacter aquaedesilientis</name>
    <dbReference type="NCBI Taxonomy" id="2766980"/>
    <lineage>
        <taxon>Bacteria</taxon>
        <taxon>Pseudomonadati</taxon>
        <taxon>Bacteroidota</taxon>
        <taxon>Cytophagia</taxon>
        <taxon>Cytophagales</taxon>
        <taxon>Hymenobacteraceae</taxon>
        <taxon>Pontibacter</taxon>
    </lineage>
</organism>
<evidence type="ECO:0000256" key="1">
    <source>
        <dbReference type="ARBA" id="ARBA00008270"/>
    </source>
</evidence>
<dbReference type="NCBIfam" id="TIGR00654">
    <property type="entry name" value="PhzF_family"/>
    <property type="match status" value="1"/>
</dbReference>
<protein>
    <submittedName>
        <fullName evidence="3">PhzF family phenazine biosynthesis protein</fullName>
    </submittedName>
</protein>
<gene>
    <name evidence="3" type="ORF">H9Q13_07370</name>
</gene>